<protein>
    <submittedName>
        <fullName evidence="1">Uncharacterized protein</fullName>
    </submittedName>
</protein>
<accession>A0A222VN24</accession>
<reference evidence="1 2" key="1">
    <citation type="submission" date="2016-10" db="EMBL/GenBank/DDBJ databases">
        <authorList>
            <person name="de Groot N.N."/>
        </authorList>
    </citation>
    <scope>NUCLEOTIDE SEQUENCE [LARGE SCALE GENOMIC DNA]</scope>
    <source>
        <strain evidence="1 2">CGMCC 4.5506</strain>
    </source>
</reference>
<gene>
    <name evidence="1" type="ORF">SAMN05421630_101393</name>
</gene>
<dbReference type="KEGG" id="pmad:BAY61_10150"/>
<dbReference type="EMBL" id="FMZE01000001">
    <property type="protein sequence ID" value="SDC09274.1"/>
    <property type="molecule type" value="Genomic_DNA"/>
</dbReference>
<evidence type="ECO:0000313" key="1">
    <source>
        <dbReference type="EMBL" id="SDC09274.1"/>
    </source>
</evidence>
<proteinExistence type="predicted"/>
<dbReference type="Proteomes" id="UP000199494">
    <property type="component" value="Unassembled WGS sequence"/>
</dbReference>
<dbReference type="SUPFAM" id="SSF69318">
    <property type="entry name" value="Integrin alpha N-terminal domain"/>
    <property type="match status" value="1"/>
</dbReference>
<dbReference type="AlphaFoldDB" id="A0A222VN24"/>
<sequence>MSGSMTRLLAAGAVGVLGVALTATTAATAVADEYESHTVQADVDGDGSLDDVTLTEVSPTSQTLTFALAGGPVEVTIEGDASYPLQQPRPVDVNSDGTHEIMVAEYVGANTVTFNAWYYDPARGKIFPVANPDGSRLQVYEGGGAAARSGYNCFDYPDTGDRDLEALNARLVDSSGEVPLFDGTRIRYHVEDGVAREVQRFEYEAIPGDDPRLDTDPRSCGAIV</sequence>
<keyword evidence="2" id="KW-1185">Reference proteome</keyword>
<name>A0A222VN24_9PSEU</name>
<dbReference type="InterPro" id="IPR028994">
    <property type="entry name" value="Integrin_alpha_N"/>
</dbReference>
<organism evidence="1 2">
    <name type="scientific">Prauserella marina</name>
    <dbReference type="NCBI Taxonomy" id="530584"/>
    <lineage>
        <taxon>Bacteria</taxon>
        <taxon>Bacillati</taxon>
        <taxon>Actinomycetota</taxon>
        <taxon>Actinomycetes</taxon>
        <taxon>Pseudonocardiales</taxon>
        <taxon>Pseudonocardiaceae</taxon>
        <taxon>Prauserella</taxon>
    </lineage>
</organism>
<evidence type="ECO:0000313" key="2">
    <source>
        <dbReference type="Proteomes" id="UP000199494"/>
    </source>
</evidence>